<keyword evidence="9" id="KW-1185">Reference proteome</keyword>
<keyword evidence="4" id="KW-0520">NAD</keyword>
<dbReference type="GO" id="GO:0070212">
    <property type="term" value="P:protein poly-ADP-ribosylation"/>
    <property type="evidence" value="ECO:0007669"/>
    <property type="project" value="TreeGrafter"/>
</dbReference>
<comment type="caution">
    <text evidence="8">The sequence shown here is derived from an EMBL/GenBank/DDBJ whole genome shotgun (WGS) entry which is preliminary data.</text>
</comment>
<dbReference type="AlphaFoldDB" id="A0AAW2YU76"/>
<gene>
    <name evidence="8" type="ORF">AKO1_006991</name>
</gene>
<evidence type="ECO:0000256" key="4">
    <source>
        <dbReference type="ARBA" id="ARBA00023027"/>
    </source>
</evidence>
<evidence type="ECO:0000256" key="6">
    <source>
        <dbReference type="SAM" id="Coils"/>
    </source>
</evidence>
<evidence type="ECO:0000259" key="7">
    <source>
        <dbReference type="Pfam" id="PF02877"/>
    </source>
</evidence>
<keyword evidence="3" id="KW-0808">Transferase</keyword>
<dbReference type="SMART" id="SM01335">
    <property type="entry name" value="PADR1"/>
    <property type="match status" value="1"/>
</dbReference>
<dbReference type="PROSITE" id="PS52007">
    <property type="entry name" value="PADR1"/>
    <property type="match status" value="1"/>
</dbReference>
<dbReference type="GO" id="GO:1990404">
    <property type="term" value="F:NAD+-protein mono-ADP-ribosyltransferase activity"/>
    <property type="evidence" value="ECO:0007669"/>
    <property type="project" value="TreeGrafter"/>
</dbReference>
<dbReference type="GO" id="GO:0005730">
    <property type="term" value="C:nucleolus"/>
    <property type="evidence" value="ECO:0007669"/>
    <property type="project" value="TreeGrafter"/>
</dbReference>
<keyword evidence="2" id="KW-0328">Glycosyltransferase</keyword>
<name>A0AAW2YU76_9EUKA</name>
<dbReference type="EMBL" id="JAOPGA020000683">
    <property type="protein sequence ID" value="KAL0480695.1"/>
    <property type="molecule type" value="Genomic_DNA"/>
</dbReference>
<keyword evidence="6" id="KW-0175">Coiled coil</keyword>
<dbReference type="InterPro" id="IPR004102">
    <property type="entry name" value="Poly(ADP-ribose)pol_reg_dom"/>
</dbReference>
<accession>A0AAW2YU76</accession>
<dbReference type="InterPro" id="IPR038650">
    <property type="entry name" value="PADR1_C_dom_sf"/>
</dbReference>
<protein>
    <recommendedName>
        <fullName evidence="1">NAD(+) ADP-ribosyltransferase</fullName>
        <ecNumber evidence="1">2.4.2.30</ecNumber>
    </recommendedName>
</protein>
<feature type="domain" description="PARP alpha-helical" evidence="7">
    <location>
        <begin position="101"/>
        <end position="177"/>
    </location>
</feature>
<dbReference type="Proteomes" id="UP001431209">
    <property type="component" value="Unassembled WGS sequence"/>
</dbReference>
<evidence type="ECO:0000256" key="2">
    <source>
        <dbReference type="ARBA" id="ARBA00022676"/>
    </source>
</evidence>
<dbReference type="InterPro" id="IPR050800">
    <property type="entry name" value="ARTD/PARP"/>
</dbReference>
<evidence type="ECO:0000256" key="1">
    <source>
        <dbReference type="ARBA" id="ARBA00012020"/>
    </source>
</evidence>
<dbReference type="PANTHER" id="PTHR10459:SF60">
    <property type="entry name" value="POLY [ADP-RIBOSE] POLYMERASE 2"/>
    <property type="match status" value="1"/>
</dbReference>
<sequence>MLELNNQNPKGEAALPERCAYGMMFGALPKCDREGCKDNFLEYSASTGKYCCTGHNEWSKCTYEADVDDIQTKDWVMPDDYDDDFINNFKFIKHKKVNYVRLLEGFSVLKKIQEKLNQQTLKVQELEQQDEQRESKIKSTFRDAFIALSNKFYTKIPHVYEKNSSIPLIDSDHFIQQFFSFFCC</sequence>
<dbReference type="GO" id="GO:0003950">
    <property type="term" value="F:NAD+ poly-ADP-ribosyltransferase activity"/>
    <property type="evidence" value="ECO:0007669"/>
    <property type="project" value="UniProtKB-EC"/>
</dbReference>
<evidence type="ECO:0000256" key="3">
    <source>
        <dbReference type="ARBA" id="ARBA00022679"/>
    </source>
</evidence>
<dbReference type="PANTHER" id="PTHR10459">
    <property type="entry name" value="DNA LIGASE"/>
    <property type="match status" value="1"/>
</dbReference>
<dbReference type="GO" id="GO:0006302">
    <property type="term" value="P:double-strand break repair"/>
    <property type="evidence" value="ECO:0007669"/>
    <property type="project" value="TreeGrafter"/>
</dbReference>
<reference evidence="8 9" key="1">
    <citation type="submission" date="2024-03" db="EMBL/GenBank/DDBJ databases">
        <title>The Acrasis kona genome and developmental transcriptomes reveal deep origins of eukaryotic multicellular pathways.</title>
        <authorList>
            <person name="Sheikh S."/>
            <person name="Fu C.-J."/>
            <person name="Brown M.W."/>
            <person name="Baldauf S.L."/>
        </authorList>
    </citation>
    <scope>NUCLEOTIDE SEQUENCE [LARGE SCALE GENOMIC DNA]</scope>
    <source>
        <strain evidence="8 9">ATCC MYA-3509</strain>
    </source>
</reference>
<feature type="coiled-coil region" evidence="6">
    <location>
        <begin position="109"/>
        <end position="136"/>
    </location>
</feature>
<comment type="catalytic activity">
    <reaction evidence="5">
        <text>NAD(+) + (ADP-D-ribosyl)n-acceptor = nicotinamide + (ADP-D-ribosyl)n+1-acceptor + H(+).</text>
        <dbReference type="EC" id="2.4.2.30"/>
    </reaction>
</comment>
<proteinExistence type="predicted"/>
<dbReference type="InterPro" id="IPR036616">
    <property type="entry name" value="Poly(ADP-ribose)pol_reg_dom_sf"/>
</dbReference>
<organism evidence="8 9">
    <name type="scientific">Acrasis kona</name>
    <dbReference type="NCBI Taxonomy" id="1008807"/>
    <lineage>
        <taxon>Eukaryota</taxon>
        <taxon>Discoba</taxon>
        <taxon>Heterolobosea</taxon>
        <taxon>Tetramitia</taxon>
        <taxon>Eutetramitia</taxon>
        <taxon>Acrasidae</taxon>
        <taxon>Acrasis</taxon>
    </lineage>
</organism>
<evidence type="ECO:0000313" key="9">
    <source>
        <dbReference type="Proteomes" id="UP001431209"/>
    </source>
</evidence>
<dbReference type="Gene3D" id="2.20.25.630">
    <property type="match status" value="1"/>
</dbReference>
<dbReference type="EC" id="2.4.2.30" evidence="1"/>
<dbReference type="Pfam" id="PF02877">
    <property type="entry name" value="PARP_reg"/>
    <property type="match status" value="1"/>
</dbReference>
<dbReference type="SUPFAM" id="SSF47587">
    <property type="entry name" value="Domain of poly(ADP-ribose) polymerase"/>
    <property type="match status" value="1"/>
</dbReference>
<evidence type="ECO:0000313" key="8">
    <source>
        <dbReference type="EMBL" id="KAL0480695.1"/>
    </source>
</evidence>
<evidence type="ECO:0000256" key="5">
    <source>
        <dbReference type="ARBA" id="ARBA00033987"/>
    </source>
</evidence>
<dbReference type="Gene3D" id="1.20.142.10">
    <property type="entry name" value="Poly(ADP-ribose) polymerase, regulatory domain"/>
    <property type="match status" value="1"/>
</dbReference>